<evidence type="ECO:0000313" key="2">
    <source>
        <dbReference type="EMBL" id="MBB5233419.1"/>
    </source>
</evidence>
<comment type="caution">
    <text evidence="2">The sequence shown here is derived from an EMBL/GenBank/DDBJ whole genome shotgun (WGS) entry which is preliminary data.</text>
</comment>
<dbReference type="AlphaFoldDB" id="A0A7W8LP87"/>
<proteinExistence type="predicted"/>
<dbReference type="GO" id="GO:0004623">
    <property type="term" value="F:phospholipase A2 activity"/>
    <property type="evidence" value="ECO:0007669"/>
    <property type="project" value="InterPro"/>
</dbReference>
<dbReference type="PROSITE" id="PS51257">
    <property type="entry name" value="PROKAR_LIPOPROTEIN"/>
    <property type="match status" value="1"/>
</dbReference>
<dbReference type="InterPro" id="IPR015141">
    <property type="entry name" value="PLipase_A2_prok/fun"/>
</dbReference>
<dbReference type="Gene3D" id="1.20.90.10">
    <property type="entry name" value="Phospholipase A2 domain"/>
    <property type="match status" value="1"/>
</dbReference>
<reference evidence="2 3" key="1">
    <citation type="submission" date="2020-08" db="EMBL/GenBank/DDBJ databases">
        <title>Genomic Encyclopedia of Type Strains, Phase IV (KMG-IV): sequencing the most valuable type-strain genomes for metagenomic binning, comparative biology and taxonomic classification.</title>
        <authorList>
            <person name="Goeker M."/>
        </authorList>
    </citation>
    <scope>NUCLEOTIDE SEQUENCE [LARGE SCALE GENOMIC DNA]</scope>
    <source>
        <strain evidence="2 3">DSM 101791</strain>
    </source>
</reference>
<dbReference type="Proteomes" id="UP000525389">
    <property type="component" value="Unassembled WGS sequence"/>
</dbReference>
<dbReference type="EMBL" id="JACHFN010000002">
    <property type="protein sequence ID" value="MBB5233419.1"/>
    <property type="molecule type" value="Genomic_DNA"/>
</dbReference>
<protein>
    <recommendedName>
        <fullName evidence="4">Phospholipase</fullName>
    </recommendedName>
</protein>
<evidence type="ECO:0000313" key="3">
    <source>
        <dbReference type="Proteomes" id="UP000525389"/>
    </source>
</evidence>
<dbReference type="GO" id="GO:0006644">
    <property type="term" value="P:phospholipid metabolic process"/>
    <property type="evidence" value="ECO:0007669"/>
    <property type="project" value="InterPro"/>
</dbReference>
<sequence>MPRPGAARAWPALLLAGVLGSCAPALLPAAPVGDEGDPVALVKRLGWGSPEAFEAARPLLAPRWPALDWAGNGCSAPRGLGLSYRDDFAPACAVHDFAYHNLRVLEPTAANRRASDDAFGVNLRAICARKALVARPACLSAAAAYLAAVRLRGHTRFAPGT</sequence>
<keyword evidence="1" id="KW-0732">Signal</keyword>
<dbReference type="Pfam" id="PF09056">
    <property type="entry name" value="Phospholip_A2_3"/>
    <property type="match status" value="1"/>
</dbReference>
<feature type="signal peptide" evidence="1">
    <location>
        <begin position="1"/>
        <end position="29"/>
    </location>
</feature>
<dbReference type="RefSeq" id="WP_184025816.1">
    <property type="nucleotide sequence ID" value="NZ_JACHFN010000002.1"/>
</dbReference>
<feature type="chain" id="PRO_5030886037" description="Phospholipase" evidence="1">
    <location>
        <begin position="30"/>
        <end position="161"/>
    </location>
</feature>
<keyword evidence="3" id="KW-1185">Reference proteome</keyword>
<dbReference type="InterPro" id="IPR036444">
    <property type="entry name" value="PLipase_A2_dom_sf"/>
</dbReference>
<evidence type="ECO:0000256" key="1">
    <source>
        <dbReference type="SAM" id="SignalP"/>
    </source>
</evidence>
<name>A0A7W8LP87_9DEIO</name>
<dbReference type="GO" id="GO:0050482">
    <property type="term" value="P:arachidonate secretion"/>
    <property type="evidence" value="ECO:0007669"/>
    <property type="project" value="InterPro"/>
</dbReference>
<gene>
    <name evidence="2" type="ORF">HNQ09_000836</name>
</gene>
<organism evidence="2 3">
    <name type="scientific">Deinococcus budaensis</name>
    <dbReference type="NCBI Taxonomy" id="1665626"/>
    <lineage>
        <taxon>Bacteria</taxon>
        <taxon>Thermotogati</taxon>
        <taxon>Deinococcota</taxon>
        <taxon>Deinococci</taxon>
        <taxon>Deinococcales</taxon>
        <taxon>Deinococcaceae</taxon>
        <taxon>Deinococcus</taxon>
    </lineage>
</organism>
<dbReference type="SUPFAM" id="SSF48619">
    <property type="entry name" value="Phospholipase A2, PLA2"/>
    <property type="match status" value="1"/>
</dbReference>
<evidence type="ECO:0008006" key="4">
    <source>
        <dbReference type="Google" id="ProtNLM"/>
    </source>
</evidence>
<accession>A0A7W8LP87</accession>